<dbReference type="GO" id="GO:0006396">
    <property type="term" value="P:RNA processing"/>
    <property type="evidence" value="ECO:0007669"/>
    <property type="project" value="InterPro"/>
</dbReference>
<dbReference type="SMART" id="SM00535">
    <property type="entry name" value="RIBOc"/>
    <property type="match status" value="1"/>
</dbReference>
<sequence length="415" mass="47111">MTLLQAYLDSAKRKSVHRLPLSALSPHLFRQATNSVKYSTDNNDLLEFIGDRAINLACALLVDKEKVCPDQQIFVGRKISNNDTLARLAYWLELDKYAALSPEDAYAIQGFSPRRNRDVPPKVLADLFEAFVGAYCLECGWVALLAWLEPFFAPLVQIATEDFLQCHRDTCHAPFYVSNWWRHRDGASISPKIYQALLQFLDGQQANFASMGRGAVEAIPLSTKFIFSTAGELVNDCDRVEIAHHLISQWICNIYVSIFPQNRGATAGAAHLATNITHLITSDVSLAFIASFFSLSSYFDVEDADFNSTRPVRWALPLHPATQAREAAYRTKLSLAFQAAVGWFYFRDPDAAQEWGTRFFTPIVIKSYHLLVQNPCYQPVLPRPKETRQPMRTMTNLQRRPVHLEQQRPTPWCYS</sequence>
<gene>
    <name evidence="2" type="ORF">B0H17DRAFT_1126746</name>
</gene>
<dbReference type="Pfam" id="PF00636">
    <property type="entry name" value="Ribonuclease_3"/>
    <property type="match status" value="1"/>
</dbReference>
<protein>
    <submittedName>
        <fullName evidence="2">Ribonuclease III domain-containing protein</fullName>
    </submittedName>
</protein>
<dbReference type="InterPro" id="IPR000999">
    <property type="entry name" value="RNase_III_dom"/>
</dbReference>
<name>A0AAD7GSQ9_MYCRO</name>
<organism evidence="2 3">
    <name type="scientific">Mycena rosella</name>
    <name type="common">Pink bonnet</name>
    <name type="synonym">Agaricus rosellus</name>
    <dbReference type="NCBI Taxonomy" id="1033263"/>
    <lineage>
        <taxon>Eukaryota</taxon>
        <taxon>Fungi</taxon>
        <taxon>Dikarya</taxon>
        <taxon>Basidiomycota</taxon>
        <taxon>Agaricomycotina</taxon>
        <taxon>Agaricomycetes</taxon>
        <taxon>Agaricomycetidae</taxon>
        <taxon>Agaricales</taxon>
        <taxon>Marasmiineae</taxon>
        <taxon>Mycenaceae</taxon>
        <taxon>Mycena</taxon>
    </lineage>
</organism>
<dbReference type="InterPro" id="IPR036389">
    <property type="entry name" value="RNase_III_sf"/>
</dbReference>
<dbReference type="GO" id="GO:0004525">
    <property type="term" value="F:ribonuclease III activity"/>
    <property type="evidence" value="ECO:0007669"/>
    <property type="project" value="InterPro"/>
</dbReference>
<proteinExistence type="predicted"/>
<evidence type="ECO:0000313" key="3">
    <source>
        <dbReference type="Proteomes" id="UP001221757"/>
    </source>
</evidence>
<accession>A0AAD7GSQ9</accession>
<reference evidence="2" key="1">
    <citation type="submission" date="2023-03" db="EMBL/GenBank/DDBJ databases">
        <title>Massive genome expansion in bonnet fungi (Mycena s.s.) driven by repeated elements and novel gene families across ecological guilds.</title>
        <authorList>
            <consortium name="Lawrence Berkeley National Laboratory"/>
            <person name="Harder C.B."/>
            <person name="Miyauchi S."/>
            <person name="Viragh M."/>
            <person name="Kuo A."/>
            <person name="Thoen E."/>
            <person name="Andreopoulos B."/>
            <person name="Lu D."/>
            <person name="Skrede I."/>
            <person name="Drula E."/>
            <person name="Henrissat B."/>
            <person name="Morin E."/>
            <person name="Kohler A."/>
            <person name="Barry K."/>
            <person name="LaButti K."/>
            <person name="Morin E."/>
            <person name="Salamov A."/>
            <person name="Lipzen A."/>
            <person name="Mereny Z."/>
            <person name="Hegedus B."/>
            <person name="Baldrian P."/>
            <person name="Stursova M."/>
            <person name="Weitz H."/>
            <person name="Taylor A."/>
            <person name="Grigoriev I.V."/>
            <person name="Nagy L.G."/>
            <person name="Martin F."/>
            <person name="Kauserud H."/>
        </authorList>
    </citation>
    <scope>NUCLEOTIDE SEQUENCE</scope>
    <source>
        <strain evidence="2">CBHHK067</strain>
    </source>
</reference>
<dbReference type="SUPFAM" id="SSF69065">
    <property type="entry name" value="RNase III domain-like"/>
    <property type="match status" value="1"/>
</dbReference>
<dbReference type="CDD" id="cd00593">
    <property type="entry name" value="RIBOc"/>
    <property type="match status" value="1"/>
</dbReference>
<dbReference type="Gene3D" id="1.10.1520.10">
    <property type="entry name" value="Ribonuclease III domain"/>
    <property type="match status" value="1"/>
</dbReference>
<evidence type="ECO:0000259" key="1">
    <source>
        <dbReference type="PROSITE" id="PS50142"/>
    </source>
</evidence>
<dbReference type="PROSITE" id="PS50142">
    <property type="entry name" value="RNASE_3_2"/>
    <property type="match status" value="1"/>
</dbReference>
<evidence type="ECO:0000313" key="2">
    <source>
        <dbReference type="EMBL" id="KAJ7704395.1"/>
    </source>
</evidence>
<keyword evidence="3" id="KW-1185">Reference proteome</keyword>
<dbReference type="EMBL" id="JARKIE010000010">
    <property type="protein sequence ID" value="KAJ7704395.1"/>
    <property type="molecule type" value="Genomic_DNA"/>
</dbReference>
<dbReference type="AlphaFoldDB" id="A0AAD7GSQ9"/>
<comment type="caution">
    <text evidence="2">The sequence shown here is derived from an EMBL/GenBank/DDBJ whole genome shotgun (WGS) entry which is preliminary data.</text>
</comment>
<feature type="domain" description="RNase III" evidence="1">
    <location>
        <begin position="8"/>
        <end position="140"/>
    </location>
</feature>
<dbReference type="Proteomes" id="UP001221757">
    <property type="component" value="Unassembled WGS sequence"/>
</dbReference>